<evidence type="ECO:0000313" key="3">
    <source>
        <dbReference type="Proteomes" id="UP000593565"/>
    </source>
</evidence>
<sequence length="93" mass="10713">MALMCGAKVRMKLMFVTTFVLLALSYLDQVDSSAYDKIVSHSRIRAKNQGPNVCALQQVIGTKKKYFSTCRNWYQKPSVERKRLFYMNAVLVI</sequence>
<organism evidence="2 3">
    <name type="scientific">Ameiurus melas</name>
    <name type="common">Black bullhead</name>
    <name type="synonym">Silurus melas</name>
    <dbReference type="NCBI Taxonomy" id="219545"/>
    <lineage>
        <taxon>Eukaryota</taxon>
        <taxon>Metazoa</taxon>
        <taxon>Chordata</taxon>
        <taxon>Craniata</taxon>
        <taxon>Vertebrata</taxon>
        <taxon>Euteleostomi</taxon>
        <taxon>Actinopterygii</taxon>
        <taxon>Neopterygii</taxon>
        <taxon>Teleostei</taxon>
        <taxon>Ostariophysi</taxon>
        <taxon>Siluriformes</taxon>
        <taxon>Ictaluridae</taxon>
        <taxon>Ameiurus</taxon>
    </lineage>
</organism>
<dbReference type="EMBL" id="JAAGNN010000012">
    <property type="protein sequence ID" value="KAF4082065.1"/>
    <property type="molecule type" value="Genomic_DNA"/>
</dbReference>
<gene>
    <name evidence="2" type="ORF">AMELA_G00147410</name>
</gene>
<evidence type="ECO:0000256" key="1">
    <source>
        <dbReference type="SAM" id="SignalP"/>
    </source>
</evidence>
<evidence type="ECO:0000313" key="2">
    <source>
        <dbReference type="EMBL" id="KAF4082065.1"/>
    </source>
</evidence>
<reference evidence="2 3" key="1">
    <citation type="submission" date="2020-02" db="EMBL/GenBank/DDBJ databases">
        <title>A chromosome-scale genome assembly of the black bullhead catfish (Ameiurus melas).</title>
        <authorList>
            <person name="Wen M."/>
            <person name="Zham M."/>
            <person name="Cabau C."/>
            <person name="Klopp C."/>
            <person name="Donnadieu C."/>
            <person name="Roques C."/>
            <person name="Bouchez O."/>
            <person name="Lampietro C."/>
            <person name="Jouanno E."/>
            <person name="Herpin A."/>
            <person name="Louis A."/>
            <person name="Berthelot C."/>
            <person name="Parey E."/>
            <person name="Roest-Crollius H."/>
            <person name="Braasch I."/>
            <person name="Postlethwait J."/>
            <person name="Robinson-Rechavi M."/>
            <person name="Echchiki A."/>
            <person name="Begum T."/>
            <person name="Montfort J."/>
            <person name="Schartl M."/>
            <person name="Bobe J."/>
            <person name="Guiguen Y."/>
        </authorList>
    </citation>
    <scope>NUCLEOTIDE SEQUENCE [LARGE SCALE GENOMIC DNA]</scope>
    <source>
        <strain evidence="2">M_S1</strain>
        <tissue evidence="2">Blood</tissue>
    </source>
</reference>
<keyword evidence="1" id="KW-0732">Signal</keyword>
<protein>
    <submittedName>
        <fullName evidence="2">Uncharacterized protein</fullName>
    </submittedName>
</protein>
<comment type="caution">
    <text evidence="2">The sequence shown here is derived from an EMBL/GenBank/DDBJ whole genome shotgun (WGS) entry which is preliminary data.</text>
</comment>
<dbReference type="Proteomes" id="UP000593565">
    <property type="component" value="Unassembled WGS sequence"/>
</dbReference>
<keyword evidence="3" id="KW-1185">Reference proteome</keyword>
<accession>A0A7J6AGL8</accession>
<dbReference type="AlphaFoldDB" id="A0A7J6AGL8"/>
<proteinExistence type="predicted"/>
<feature type="chain" id="PRO_5029705202" evidence="1">
    <location>
        <begin position="33"/>
        <end position="93"/>
    </location>
</feature>
<feature type="signal peptide" evidence="1">
    <location>
        <begin position="1"/>
        <end position="32"/>
    </location>
</feature>
<name>A0A7J6AGL8_AMEME</name>